<gene>
    <name evidence="11" type="primary">ald</name>
    <name evidence="11" type="ORF">CDV25_09490</name>
</gene>
<comment type="catalytic activity">
    <reaction evidence="5">
        <text>L-alanine + NAD(+) + H2O = pyruvate + NH4(+) + NADH + H(+)</text>
        <dbReference type="Rhea" id="RHEA:18405"/>
        <dbReference type="ChEBI" id="CHEBI:15361"/>
        <dbReference type="ChEBI" id="CHEBI:15377"/>
        <dbReference type="ChEBI" id="CHEBI:15378"/>
        <dbReference type="ChEBI" id="CHEBI:28938"/>
        <dbReference type="ChEBI" id="CHEBI:57540"/>
        <dbReference type="ChEBI" id="CHEBI:57945"/>
        <dbReference type="ChEBI" id="CHEBI:57972"/>
        <dbReference type="EC" id="1.4.1.1"/>
    </reaction>
</comment>
<dbReference type="PROSITE" id="PS00837">
    <property type="entry name" value="ALADH_PNT_2"/>
    <property type="match status" value="1"/>
</dbReference>
<dbReference type="GO" id="GO:0000166">
    <property type="term" value="F:nucleotide binding"/>
    <property type="evidence" value="ECO:0007669"/>
    <property type="project" value="UniProtKB-KW"/>
</dbReference>
<dbReference type="NCBIfam" id="TIGR00518">
    <property type="entry name" value="alaDH"/>
    <property type="match status" value="1"/>
</dbReference>
<protein>
    <recommendedName>
        <fullName evidence="2 5">Alanine dehydrogenase</fullName>
        <ecNumber evidence="2 5">1.4.1.1</ecNumber>
    </recommendedName>
</protein>
<dbReference type="AlphaFoldDB" id="A0A2U8FGQ2"/>
<dbReference type="EMBL" id="CP021886">
    <property type="protein sequence ID" value="AWI34967.1"/>
    <property type="molecule type" value="Genomic_DNA"/>
</dbReference>
<dbReference type="SUPFAM" id="SSF52283">
    <property type="entry name" value="Formate/glycerate dehydrogenase catalytic domain-like"/>
    <property type="match status" value="1"/>
</dbReference>
<dbReference type="SMART" id="SM01002">
    <property type="entry name" value="AlaDh_PNT_C"/>
    <property type="match status" value="1"/>
</dbReference>
<dbReference type="Pfam" id="PF05222">
    <property type="entry name" value="AlaDh_PNT_N"/>
    <property type="match status" value="1"/>
</dbReference>
<feature type="binding site" evidence="8">
    <location>
        <position position="218"/>
    </location>
    <ligand>
        <name>NAD(+)</name>
        <dbReference type="ChEBI" id="CHEBI:57540"/>
    </ligand>
</feature>
<feature type="binding site" evidence="7">
    <location>
        <position position="74"/>
    </location>
    <ligand>
        <name>substrate</name>
    </ligand>
</feature>
<dbReference type="InterPro" id="IPR008141">
    <property type="entry name" value="Ala_DH"/>
</dbReference>
<reference evidence="11 12" key="1">
    <citation type="submission" date="2017-06" db="EMBL/GenBank/DDBJ databases">
        <title>Complete genome of Helicobacter apodemus.</title>
        <authorList>
            <person name="Cho S."/>
        </authorList>
    </citation>
    <scope>NUCLEOTIDE SEQUENCE [LARGE SCALE GENOMIC DNA]</scope>
    <source>
        <strain evidence="12">SNUVETPUB-15-01</strain>
    </source>
</reference>
<dbReference type="Gene3D" id="3.40.50.720">
    <property type="entry name" value="NAD(P)-binding Rossmann-like Domain"/>
    <property type="match status" value="2"/>
</dbReference>
<dbReference type="OrthoDB" id="9804592at2"/>
<organism evidence="11 12">
    <name type="scientific">Helicobacter apodemus</name>
    <dbReference type="NCBI Taxonomy" id="135569"/>
    <lineage>
        <taxon>Bacteria</taxon>
        <taxon>Pseudomonadati</taxon>
        <taxon>Campylobacterota</taxon>
        <taxon>Epsilonproteobacteria</taxon>
        <taxon>Campylobacterales</taxon>
        <taxon>Helicobacteraceae</taxon>
        <taxon>Helicobacter</taxon>
    </lineage>
</organism>
<keyword evidence="3 5" id="KW-0560">Oxidoreductase</keyword>
<feature type="binding site" evidence="8">
    <location>
        <position position="132"/>
    </location>
    <ligand>
        <name>NAD(+)</name>
        <dbReference type="ChEBI" id="CHEBI:57540"/>
    </ligand>
</feature>
<dbReference type="PANTHER" id="PTHR42795:SF1">
    <property type="entry name" value="ALANINE DEHYDROGENASE"/>
    <property type="match status" value="1"/>
</dbReference>
<evidence type="ECO:0000259" key="9">
    <source>
        <dbReference type="SMART" id="SM01002"/>
    </source>
</evidence>
<feature type="binding site" evidence="8">
    <location>
        <begin position="265"/>
        <end position="268"/>
    </location>
    <ligand>
        <name>NAD(+)</name>
        <dbReference type="ChEBI" id="CHEBI:57540"/>
    </ligand>
</feature>
<comment type="similarity">
    <text evidence="1 5">Belongs to the AlaDH/PNT family.</text>
</comment>
<proteinExistence type="inferred from homology"/>
<dbReference type="RefSeq" id="WP_108911726.1">
    <property type="nucleotide sequence ID" value="NZ_CP021886.1"/>
</dbReference>
<feature type="binding site" evidence="8">
    <location>
        <begin position="296"/>
        <end position="299"/>
    </location>
    <ligand>
        <name>NAD(+)</name>
        <dbReference type="ChEBI" id="CHEBI:57540"/>
    </ligand>
</feature>
<dbReference type="KEGG" id="had:CDV25_09490"/>
<dbReference type="PANTHER" id="PTHR42795">
    <property type="entry name" value="ALANINE DEHYDROGENASE"/>
    <property type="match status" value="1"/>
</dbReference>
<feature type="binding site" evidence="8">
    <location>
        <position position="196"/>
    </location>
    <ligand>
        <name>NAD(+)</name>
        <dbReference type="ChEBI" id="CHEBI:57540"/>
    </ligand>
</feature>
<evidence type="ECO:0000256" key="8">
    <source>
        <dbReference type="PIRSR" id="PIRSR000183-3"/>
    </source>
</evidence>
<dbReference type="InterPro" id="IPR008143">
    <property type="entry name" value="Ala_DH/PNT_CS2"/>
</dbReference>
<evidence type="ECO:0000256" key="3">
    <source>
        <dbReference type="ARBA" id="ARBA00023002"/>
    </source>
</evidence>
<feature type="domain" description="Alanine dehydrogenase/pyridine nucleotide transhydrogenase NAD(H)-binding" evidence="9">
    <location>
        <begin position="147"/>
        <end position="295"/>
    </location>
</feature>
<dbReference type="FunFam" id="3.40.50.720:FF:000049">
    <property type="entry name" value="Alanine dehydrogenase"/>
    <property type="match status" value="1"/>
</dbReference>
<dbReference type="InterPro" id="IPR036291">
    <property type="entry name" value="NAD(P)-bd_dom_sf"/>
</dbReference>
<dbReference type="Proteomes" id="UP000244890">
    <property type="component" value="Chromosome"/>
</dbReference>
<feature type="binding site" evidence="7">
    <location>
        <position position="15"/>
    </location>
    <ligand>
        <name>substrate</name>
    </ligand>
</feature>
<accession>A0A2U8FGQ2</accession>
<evidence type="ECO:0000256" key="5">
    <source>
        <dbReference type="PIRNR" id="PIRNR000183"/>
    </source>
</evidence>
<dbReference type="CDD" id="cd05305">
    <property type="entry name" value="L-AlaDH"/>
    <property type="match status" value="1"/>
</dbReference>
<evidence type="ECO:0000256" key="4">
    <source>
        <dbReference type="ARBA" id="ARBA00023027"/>
    </source>
</evidence>
<dbReference type="EC" id="1.4.1.1" evidence="2 5"/>
<evidence type="ECO:0000256" key="7">
    <source>
        <dbReference type="PIRSR" id="PIRSR000183-2"/>
    </source>
</evidence>
<dbReference type="InterPro" id="IPR007886">
    <property type="entry name" value="AlaDH/PNT_N"/>
</dbReference>
<sequence>MIIGCPKEIKVHEYRVGLTPNSVSEYVAAGHKVLIENNAGAAIGFSNQDYERAGASIVDKKKLFESSDMIIKIKEPQESEYKILKENTILYTYLHLAADKNLTSILLEKNITAVAYETIKVKGILPCLAPMSSIAGRLAVLEASKYIQKGFGGNGTLLSGVPGVPNGKVVIIGGGVVGLNAAQIAIGIGASVTILDIDTAKLAYIDQIFNMRIHTLYSQRKNLLEAISQADVIIGAILIPGAKAPKLIKKEDLAYIKKGSILVDVAIDQGGCFETSKPTTHSDPIYEIDGILHYCVANMPGAVAKTSTLALNDSTLNFGLAIANLGIREAALQNEGIMEGINIIDGRCTYKGVSDAFNISYTPIKSIIT</sequence>
<dbReference type="GO" id="GO:0000286">
    <property type="term" value="F:alanine dehydrogenase activity"/>
    <property type="evidence" value="ECO:0007669"/>
    <property type="project" value="UniProtKB-UniRule"/>
</dbReference>
<feature type="domain" description="Alanine dehydrogenase/pyridine nucleotide transhydrogenase N-terminal" evidence="10">
    <location>
        <begin position="4"/>
        <end position="135"/>
    </location>
</feature>
<feature type="binding site" evidence="8">
    <location>
        <begin position="237"/>
        <end position="238"/>
    </location>
    <ligand>
        <name>NAD(+)</name>
        <dbReference type="ChEBI" id="CHEBI:57540"/>
    </ligand>
</feature>
<dbReference type="PIRSF" id="PIRSF000183">
    <property type="entry name" value="Alanine_dh"/>
    <property type="match status" value="1"/>
</dbReference>
<evidence type="ECO:0000256" key="2">
    <source>
        <dbReference type="ARBA" id="ARBA00012897"/>
    </source>
</evidence>
<dbReference type="GO" id="GO:0042853">
    <property type="term" value="P:L-alanine catabolic process"/>
    <property type="evidence" value="ECO:0007669"/>
    <property type="project" value="InterPro"/>
</dbReference>
<dbReference type="Pfam" id="PF01262">
    <property type="entry name" value="AlaDh_PNT_C"/>
    <property type="match status" value="1"/>
</dbReference>
<dbReference type="InterPro" id="IPR007698">
    <property type="entry name" value="AlaDH/PNT_NAD(H)-bd"/>
</dbReference>
<evidence type="ECO:0000259" key="10">
    <source>
        <dbReference type="SMART" id="SM01003"/>
    </source>
</evidence>
<name>A0A2U8FGQ2_9HELI</name>
<dbReference type="SMART" id="SM01003">
    <property type="entry name" value="AlaDh_PNT_N"/>
    <property type="match status" value="1"/>
</dbReference>
<feature type="active site" description="Proton donor/acceptor" evidence="6">
    <location>
        <position position="95"/>
    </location>
</feature>
<evidence type="ECO:0000313" key="11">
    <source>
        <dbReference type="EMBL" id="AWI34967.1"/>
    </source>
</evidence>
<dbReference type="SUPFAM" id="SSF51735">
    <property type="entry name" value="NAD(P)-binding Rossmann-fold domains"/>
    <property type="match status" value="1"/>
</dbReference>
<dbReference type="GO" id="GO:0005886">
    <property type="term" value="C:plasma membrane"/>
    <property type="evidence" value="ECO:0007669"/>
    <property type="project" value="TreeGrafter"/>
</dbReference>
<feature type="active site" description="Proton donor/acceptor" evidence="6">
    <location>
        <position position="268"/>
    </location>
</feature>
<keyword evidence="8" id="KW-0547">Nucleotide-binding</keyword>
<evidence type="ECO:0000256" key="6">
    <source>
        <dbReference type="PIRSR" id="PIRSR000183-1"/>
    </source>
</evidence>
<keyword evidence="4 5" id="KW-0520">NAD</keyword>
<evidence type="ECO:0000256" key="1">
    <source>
        <dbReference type="ARBA" id="ARBA00005689"/>
    </source>
</evidence>
<evidence type="ECO:0000313" key="12">
    <source>
        <dbReference type="Proteomes" id="UP000244890"/>
    </source>
</evidence>
<feature type="binding site" evidence="8">
    <location>
        <position position="201"/>
    </location>
    <ligand>
        <name>NAD(+)</name>
        <dbReference type="ChEBI" id="CHEBI:57540"/>
    </ligand>
</feature>